<proteinExistence type="predicted"/>
<protein>
    <submittedName>
        <fullName evidence="2">Uncharacterized protein</fullName>
    </submittedName>
</protein>
<feature type="compositionally biased region" description="Polar residues" evidence="1">
    <location>
        <begin position="69"/>
        <end position="79"/>
    </location>
</feature>
<reference evidence="3" key="1">
    <citation type="submission" date="2016-10" db="EMBL/GenBank/DDBJ databases">
        <authorList>
            <person name="Varghese N."/>
            <person name="Submissions S."/>
        </authorList>
    </citation>
    <scope>NUCLEOTIDE SEQUENCE [LARGE SCALE GENOMIC DNA]</scope>
    <source>
        <strain evidence="3">BL36</strain>
    </source>
</reference>
<feature type="region of interest" description="Disordered" evidence="1">
    <location>
        <begin position="1"/>
        <end position="79"/>
    </location>
</feature>
<dbReference type="AlphaFoldDB" id="A0A1I4G0A0"/>
<dbReference type="Proteomes" id="UP000199048">
    <property type="component" value="Unassembled WGS sequence"/>
</dbReference>
<feature type="compositionally biased region" description="Basic and acidic residues" evidence="1">
    <location>
        <begin position="38"/>
        <end position="51"/>
    </location>
</feature>
<evidence type="ECO:0000256" key="1">
    <source>
        <dbReference type="SAM" id="MobiDB-lite"/>
    </source>
</evidence>
<accession>A0A1I4G0A0</accession>
<name>A0A1I4G0A0_9HYPH</name>
<sequence length="79" mass="8195">MPAGAMGGADGGGWPRSDDAVGGGRIDGSLVSPHRQHREASSETLRSEIARRPGLLRYARNDEAGGYQPSPTSTATGYP</sequence>
<keyword evidence="3" id="KW-1185">Reference proteome</keyword>
<evidence type="ECO:0000313" key="3">
    <source>
        <dbReference type="Proteomes" id="UP000199048"/>
    </source>
</evidence>
<organism evidence="2 3">
    <name type="scientific">Methylobacterium pseudosasicola</name>
    <dbReference type="NCBI Taxonomy" id="582667"/>
    <lineage>
        <taxon>Bacteria</taxon>
        <taxon>Pseudomonadati</taxon>
        <taxon>Pseudomonadota</taxon>
        <taxon>Alphaproteobacteria</taxon>
        <taxon>Hyphomicrobiales</taxon>
        <taxon>Methylobacteriaceae</taxon>
        <taxon>Methylobacterium</taxon>
    </lineage>
</organism>
<dbReference type="EMBL" id="FOTK01000002">
    <property type="protein sequence ID" value="SFL23525.1"/>
    <property type="molecule type" value="Genomic_DNA"/>
</dbReference>
<feature type="compositionally biased region" description="Gly residues" evidence="1">
    <location>
        <begin position="1"/>
        <end position="14"/>
    </location>
</feature>
<evidence type="ECO:0000313" key="2">
    <source>
        <dbReference type="EMBL" id="SFL23525.1"/>
    </source>
</evidence>
<gene>
    <name evidence="2" type="ORF">SAMN05192568_1002121</name>
</gene>